<sequence>EPMPRLTPGEHVLGTWLRLQETLIVKSLNIFAYGSSSIPLAVPSWRPSAPARYVFVDNRGPPLESINALDRKVILCLYSAKKVASKSFLRTQKSVHAIIIVEIPKLLGEMLDLKDFDHVFEQENGRNIARCKRRRI</sequence>
<evidence type="ECO:0000313" key="1">
    <source>
        <dbReference type="EMBL" id="KAJ9599748.1"/>
    </source>
</evidence>
<accession>A0AAD8AIE1</accession>
<proteinExistence type="predicted"/>
<dbReference type="EMBL" id="JASPKZ010000558">
    <property type="protein sequence ID" value="KAJ9599748.1"/>
    <property type="molecule type" value="Genomic_DNA"/>
</dbReference>
<gene>
    <name evidence="1" type="ORF">L9F63_026402</name>
</gene>
<reference evidence="1" key="1">
    <citation type="journal article" date="2023" name="IScience">
        <title>Live-bearing cockroach genome reveals convergent evolutionary mechanisms linked to viviparity in insects and beyond.</title>
        <authorList>
            <person name="Fouks B."/>
            <person name="Harrison M.C."/>
            <person name="Mikhailova A.A."/>
            <person name="Marchal E."/>
            <person name="English S."/>
            <person name="Carruthers M."/>
            <person name="Jennings E.C."/>
            <person name="Chiamaka E.L."/>
            <person name="Frigard R.A."/>
            <person name="Pippel M."/>
            <person name="Attardo G.M."/>
            <person name="Benoit J.B."/>
            <person name="Bornberg-Bauer E."/>
            <person name="Tobe S.S."/>
        </authorList>
    </citation>
    <scope>NUCLEOTIDE SEQUENCE</scope>
    <source>
        <strain evidence="1">Stay&amp;Tobe</strain>
    </source>
</reference>
<reference evidence="1" key="2">
    <citation type="submission" date="2023-05" db="EMBL/GenBank/DDBJ databases">
        <authorList>
            <person name="Fouks B."/>
        </authorList>
    </citation>
    <scope>NUCLEOTIDE SEQUENCE</scope>
    <source>
        <strain evidence="1">Stay&amp;Tobe</strain>
        <tissue evidence="1">Testes</tissue>
    </source>
</reference>
<evidence type="ECO:0000313" key="2">
    <source>
        <dbReference type="Proteomes" id="UP001233999"/>
    </source>
</evidence>
<dbReference type="Proteomes" id="UP001233999">
    <property type="component" value="Unassembled WGS sequence"/>
</dbReference>
<comment type="caution">
    <text evidence="1">The sequence shown here is derived from an EMBL/GenBank/DDBJ whole genome shotgun (WGS) entry which is preliminary data.</text>
</comment>
<protein>
    <submittedName>
        <fullName evidence="1">Uncharacterized protein</fullName>
    </submittedName>
</protein>
<organism evidence="1 2">
    <name type="scientific">Diploptera punctata</name>
    <name type="common">Pacific beetle cockroach</name>
    <dbReference type="NCBI Taxonomy" id="6984"/>
    <lineage>
        <taxon>Eukaryota</taxon>
        <taxon>Metazoa</taxon>
        <taxon>Ecdysozoa</taxon>
        <taxon>Arthropoda</taxon>
        <taxon>Hexapoda</taxon>
        <taxon>Insecta</taxon>
        <taxon>Pterygota</taxon>
        <taxon>Neoptera</taxon>
        <taxon>Polyneoptera</taxon>
        <taxon>Dictyoptera</taxon>
        <taxon>Blattodea</taxon>
        <taxon>Blaberoidea</taxon>
        <taxon>Blaberidae</taxon>
        <taxon>Diplopterinae</taxon>
        <taxon>Diploptera</taxon>
    </lineage>
</organism>
<name>A0AAD8AIE1_DIPPU</name>
<feature type="non-terminal residue" evidence="1">
    <location>
        <position position="136"/>
    </location>
</feature>
<feature type="non-terminal residue" evidence="1">
    <location>
        <position position="1"/>
    </location>
</feature>
<keyword evidence="2" id="KW-1185">Reference proteome</keyword>
<dbReference type="AlphaFoldDB" id="A0AAD8AIE1"/>